<evidence type="ECO:0000313" key="5">
    <source>
        <dbReference type="Proteomes" id="UP001148312"/>
    </source>
</evidence>
<feature type="compositionally biased region" description="Basic and acidic residues" evidence="1">
    <location>
        <begin position="369"/>
        <end position="388"/>
    </location>
</feature>
<keyword evidence="5" id="KW-1185">Reference proteome</keyword>
<reference evidence="4" key="1">
    <citation type="submission" date="2022-12" db="EMBL/GenBank/DDBJ databases">
        <authorList>
            <person name="Petersen C."/>
        </authorList>
    </citation>
    <scope>NUCLEOTIDE SEQUENCE</scope>
    <source>
        <strain evidence="4">IBT 30728</strain>
    </source>
</reference>
<comment type="caution">
    <text evidence="4">The sequence shown here is derived from an EMBL/GenBank/DDBJ whole genome shotgun (WGS) entry which is preliminary data.</text>
</comment>
<dbReference type="AlphaFoldDB" id="A0A9W9XGQ3"/>
<accession>A0A9W9XGQ3</accession>
<name>A0A9W9XGQ3_9EURO</name>
<dbReference type="InterPro" id="IPR055592">
    <property type="entry name" value="DUF7168"/>
</dbReference>
<feature type="domain" description="DUF2786" evidence="2">
    <location>
        <begin position="46"/>
        <end position="85"/>
    </location>
</feature>
<dbReference type="RefSeq" id="XP_056792697.1">
    <property type="nucleotide sequence ID" value="XM_056932738.1"/>
</dbReference>
<organism evidence="4 5">
    <name type="scientific">Penicillium diatomitis</name>
    <dbReference type="NCBI Taxonomy" id="2819901"/>
    <lineage>
        <taxon>Eukaryota</taxon>
        <taxon>Fungi</taxon>
        <taxon>Dikarya</taxon>
        <taxon>Ascomycota</taxon>
        <taxon>Pezizomycotina</taxon>
        <taxon>Eurotiomycetes</taxon>
        <taxon>Eurotiomycetidae</taxon>
        <taxon>Eurotiales</taxon>
        <taxon>Aspergillaceae</taxon>
        <taxon>Penicillium</taxon>
    </lineage>
</organism>
<protein>
    <recommendedName>
        <fullName evidence="6">DUF2786 domain-containing protein</fullName>
    </recommendedName>
</protein>
<proteinExistence type="predicted"/>
<gene>
    <name evidence="4" type="ORF">N7539_003135</name>
</gene>
<reference evidence="4" key="2">
    <citation type="journal article" date="2023" name="IMA Fungus">
        <title>Comparative genomic study of the Penicillium genus elucidates a diverse pangenome and 15 lateral gene transfer events.</title>
        <authorList>
            <person name="Petersen C."/>
            <person name="Sorensen T."/>
            <person name="Nielsen M.R."/>
            <person name="Sondergaard T.E."/>
            <person name="Sorensen J.L."/>
            <person name="Fitzpatrick D.A."/>
            <person name="Frisvad J.C."/>
            <person name="Nielsen K.L."/>
        </authorList>
    </citation>
    <scope>NUCLEOTIDE SEQUENCE</scope>
    <source>
        <strain evidence="4">IBT 30728</strain>
    </source>
</reference>
<dbReference type="InterPro" id="IPR024498">
    <property type="entry name" value="DUF2786"/>
</dbReference>
<dbReference type="EMBL" id="JAPWDQ010000003">
    <property type="protein sequence ID" value="KAJ5491568.1"/>
    <property type="molecule type" value="Genomic_DNA"/>
</dbReference>
<feature type="region of interest" description="Disordered" evidence="1">
    <location>
        <begin position="362"/>
        <end position="394"/>
    </location>
</feature>
<feature type="domain" description="DUF7168" evidence="3">
    <location>
        <begin position="111"/>
        <end position="208"/>
    </location>
</feature>
<evidence type="ECO:0000313" key="4">
    <source>
        <dbReference type="EMBL" id="KAJ5491568.1"/>
    </source>
</evidence>
<evidence type="ECO:0008006" key="6">
    <source>
        <dbReference type="Google" id="ProtNLM"/>
    </source>
</evidence>
<dbReference type="Pfam" id="PF23771">
    <property type="entry name" value="DUF7168"/>
    <property type="match status" value="1"/>
</dbReference>
<feature type="non-terminal residue" evidence="4">
    <location>
        <position position="394"/>
    </location>
</feature>
<feature type="region of interest" description="Disordered" evidence="1">
    <location>
        <begin position="308"/>
        <end position="334"/>
    </location>
</feature>
<evidence type="ECO:0000259" key="3">
    <source>
        <dbReference type="Pfam" id="PF23771"/>
    </source>
</evidence>
<dbReference type="Pfam" id="PF10979">
    <property type="entry name" value="DUF2786"/>
    <property type="match status" value="1"/>
</dbReference>
<sequence>PLCPEESHRPFCKLILAPRRLLQRASIIRSEETIHSQKPPGVNKAVLEKIQKCLDRAYHANASESEAKTALFISQRLMKEHSVTQADLMTNDKGSSKSRYDSESNVRVDKVAGVSNKIKLETFAMNLSWAMCVFFDCQYFTTHMDTHIILTFYGIAESAMAAASAFEMTHNFVAEWACAYKGGAPSLSYSLGVADGLVAMANLEKERELEGVRLKRLEFKAAERSNQSSRELSSSERGITTPLTHLHDVLNAVLDRIALSNHEDSGSDCGGHGVTDFRVEDARNIRFEEVDATIDRLWIHQLSPLSPWQQQPATEAEVKTKNQSPTPAPSLWKSERQLVQFRANSERVADDYLKERKITLSNGKRKRPMIRDHDAYGQGRKDSGKVNVREGTWQ</sequence>
<evidence type="ECO:0000256" key="1">
    <source>
        <dbReference type="SAM" id="MobiDB-lite"/>
    </source>
</evidence>
<dbReference type="Proteomes" id="UP001148312">
    <property type="component" value="Unassembled WGS sequence"/>
</dbReference>
<dbReference type="GeneID" id="81622987"/>
<evidence type="ECO:0000259" key="2">
    <source>
        <dbReference type="Pfam" id="PF10979"/>
    </source>
</evidence>